<keyword evidence="1" id="KW-0966">Cell projection</keyword>
<dbReference type="RefSeq" id="WP_128156822.1">
    <property type="nucleotide sequence ID" value="NZ_JBHSOM010000030.1"/>
</dbReference>
<accession>A0A3S3PE14</accession>
<organism evidence="1 2">
    <name type="scientific">Paenirhodobacter huangdaonensis</name>
    <dbReference type="NCBI Taxonomy" id="2501515"/>
    <lineage>
        <taxon>Bacteria</taxon>
        <taxon>Pseudomonadati</taxon>
        <taxon>Pseudomonadota</taxon>
        <taxon>Alphaproteobacteria</taxon>
        <taxon>Rhodobacterales</taxon>
        <taxon>Rhodobacter group</taxon>
        <taxon>Paenirhodobacter</taxon>
    </lineage>
</organism>
<keyword evidence="1" id="KW-0282">Flagellum</keyword>
<protein>
    <submittedName>
        <fullName evidence="1">Flagellar biosynthesis protein</fullName>
    </submittedName>
</protein>
<proteinExistence type="predicted"/>
<keyword evidence="2" id="KW-1185">Reference proteome</keyword>
<comment type="caution">
    <text evidence="1">The sequence shown here is derived from an EMBL/GenBank/DDBJ whole genome shotgun (WGS) entry which is preliminary data.</text>
</comment>
<name>A0A3S3PE14_9RHOB</name>
<sequence>MRNPVRLETFETDAGAPQPIEIAPAAFEEARFAAFEQGYSAGWEDAVAAQDGEAAKLRMQLCQQLQEMSFTFVEARRNLLVALQPLLLEMAAKVLPAAAREALPRIVVEQLLPLAGTVLDRPVTVVASPASLALLRALLPAAGLPLTFAAEPSLGDGQAYLKFPDAETRIDLDGVTAAITAAIRSYFDATLQETDHG</sequence>
<reference evidence="2" key="2">
    <citation type="submission" date="2019-01" db="EMBL/GenBank/DDBJ databases">
        <title>Sinorhodobacter populi sp. nov. isolated from the symptomatic bark tissue of Populus euramericana canker.</title>
        <authorList>
            <person name="Li Y."/>
        </authorList>
    </citation>
    <scope>NUCLEOTIDE SEQUENCE [LARGE SCALE GENOMIC DNA]</scope>
    <source>
        <strain evidence="2">CGMCC 1.12963</strain>
    </source>
</reference>
<keyword evidence="1" id="KW-0969">Cilium</keyword>
<dbReference type="AlphaFoldDB" id="A0A3S3PE14"/>
<dbReference type="EMBL" id="SAVA01000007">
    <property type="protein sequence ID" value="RWR51252.1"/>
    <property type="molecule type" value="Genomic_DNA"/>
</dbReference>
<gene>
    <name evidence="1" type="ORF">EOW66_13350</name>
</gene>
<reference evidence="1 2" key="1">
    <citation type="submission" date="2019-01" db="EMBL/GenBank/DDBJ databases">
        <title>Sinorhodobacter populi sp. nov. isolated from the symptomatic bark tissue of Populus euramericana canker.</title>
        <authorList>
            <person name="Xu G."/>
        </authorList>
    </citation>
    <scope>NUCLEOTIDE SEQUENCE [LARGE SCALE GENOMIC DNA]</scope>
    <source>
        <strain evidence="1 2">CGMCC 1.12963</strain>
    </source>
</reference>
<dbReference type="Proteomes" id="UP000288071">
    <property type="component" value="Unassembled WGS sequence"/>
</dbReference>
<evidence type="ECO:0000313" key="2">
    <source>
        <dbReference type="Proteomes" id="UP000288071"/>
    </source>
</evidence>
<evidence type="ECO:0000313" key="1">
    <source>
        <dbReference type="EMBL" id="RWR51252.1"/>
    </source>
</evidence>